<dbReference type="InterPro" id="IPR050259">
    <property type="entry name" value="SDR"/>
</dbReference>
<gene>
    <name evidence="2" type="ORF">METZ01_LOCUS42603</name>
</gene>
<dbReference type="InterPro" id="IPR002347">
    <property type="entry name" value="SDR_fam"/>
</dbReference>
<dbReference type="PANTHER" id="PTHR42879">
    <property type="entry name" value="3-OXOACYL-(ACYL-CARRIER-PROTEIN) REDUCTASE"/>
    <property type="match status" value="1"/>
</dbReference>
<reference evidence="2" key="1">
    <citation type="submission" date="2018-05" db="EMBL/GenBank/DDBJ databases">
        <authorList>
            <person name="Lanie J.A."/>
            <person name="Ng W.-L."/>
            <person name="Kazmierczak K.M."/>
            <person name="Andrzejewski T.M."/>
            <person name="Davidsen T.M."/>
            <person name="Wayne K.J."/>
            <person name="Tettelin H."/>
            <person name="Glass J.I."/>
            <person name="Rusch D."/>
            <person name="Podicherti R."/>
            <person name="Tsui H.-C.T."/>
            <person name="Winkler M.E."/>
        </authorList>
    </citation>
    <scope>NUCLEOTIDE SEQUENCE</scope>
</reference>
<dbReference type="EMBL" id="UINC01001838">
    <property type="protein sequence ID" value="SUZ89749.1"/>
    <property type="molecule type" value="Genomic_DNA"/>
</dbReference>
<dbReference type="PANTHER" id="PTHR42879:SF6">
    <property type="entry name" value="NADPH-DEPENDENT REDUCTASE BACG"/>
    <property type="match status" value="1"/>
</dbReference>
<dbReference type="Gene3D" id="3.40.50.720">
    <property type="entry name" value="NAD(P)-binding Rossmann-like Domain"/>
    <property type="match status" value="1"/>
</dbReference>
<protein>
    <recommendedName>
        <fullName evidence="3">Short-chain dehydrogenase</fullName>
    </recommendedName>
</protein>
<dbReference type="InterPro" id="IPR036291">
    <property type="entry name" value="NAD(P)-bd_dom_sf"/>
</dbReference>
<dbReference type="Pfam" id="PF13561">
    <property type="entry name" value="adh_short_C2"/>
    <property type="match status" value="1"/>
</dbReference>
<accession>A0A381RFT0</accession>
<dbReference type="AlphaFoldDB" id="A0A381RFT0"/>
<dbReference type="SUPFAM" id="SSF51735">
    <property type="entry name" value="NAD(P)-binding Rossmann-fold domains"/>
    <property type="match status" value="1"/>
</dbReference>
<comment type="similarity">
    <text evidence="1">Belongs to the short-chain dehydrogenases/reductases (SDR) family.</text>
</comment>
<name>A0A381RFT0_9ZZZZ</name>
<dbReference type="FunFam" id="3.40.50.720:FF:000084">
    <property type="entry name" value="Short-chain dehydrogenase reductase"/>
    <property type="match status" value="1"/>
</dbReference>
<sequence length="247" mass="24612">MDLGIAGRTALVTGGSAGLGLASAQALAASGVRVCLVARGAERLAVAAAGLADGGATIIADLSDPAAVEAMVTEARAALGQVDILVANAGGPPPGTFASTDLDAYPAALQLNMLSTIAMCKALVPDMQQRGWGRVVAITSAAVREPIPQLILSNTARSGLTGFLKTTAREVASDGVTVNSVQPGIHATDRMGQLYDDLDGLAATIPSGTVGDPADFGRVVAFLCSEPARFITGAALPVDGGAVHGLQ</sequence>
<evidence type="ECO:0008006" key="3">
    <source>
        <dbReference type="Google" id="ProtNLM"/>
    </source>
</evidence>
<evidence type="ECO:0000256" key="1">
    <source>
        <dbReference type="ARBA" id="ARBA00006484"/>
    </source>
</evidence>
<evidence type="ECO:0000313" key="2">
    <source>
        <dbReference type="EMBL" id="SUZ89749.1"/>
    </source>
</evidence>
<dbReference type="PRINTS" id="PR00081">
    <property type="entry name" value="GDHRDH"/>
</dbReference>
<proteinExistence type="inferred from homology"/>
<organism evidence="2">
    <name type="scientific">marine metagenome</name>
    <dbReference type="NCBI Taxonomy" id="408172"/>
    <lineage>
        <taxon>unclassified sequences</taxon>
        <taxon>metagenomes</taxon>
        <taxon>ecological metagenomes</taxon>
    </lineage>
</organism>